<dbReference type="PANTHER" id="PTHR31689:SF0">
    <property type="entry name" value="DIAMINOPIMELATE EPIMERASE"/>
    <property type="match status" value="1"/>
</dbReference>
<feature type="active site" evidence="10">
    <location>
        <position position="68"/>
    </location>
</feature>
<dbReference type="SUPFAM" id="SSF54506">
    <property type="entry name" value="Diaminopimelate epimerase-like"/>
    <property type="match status" value="2"/>
</dbReference>
<comment type="subcellular location">
    <subcellularLocation>
        <location evidence="9">Cytoplasm</location>
    </subcellularLocation>
</comment>
<dbReference type="InterPro" id="IPR018510">
    <property type="entry name" value="DAP_epimerase_AS"/>
</dbReference>
<accession>A0A4D6Y560</accession>
<dbReference type="UniPathway" id="UPA00034">
    <property type="reaction ID" value="UER00025"/>
</dbReference>
<feature type="site" description="Could be important to modulate the pK values of the two catalytic cysteine residues" evidence="9">
    <location>
        <position position="155"/>
    </location>
</feature>
<evidence type="ECO:0000256" key="2">
    <source>
        <dbReference type="ARBA" id="ARBA00010219"/>
    </source>
</evidence>
<keyword evidence="4 9" id="KW-0963">Cytoplasm</keyword>
<evidence type="ECO:0000313" key="12">
    <source>
        <dbReference type="Proteomes" id="UP000298677"/>
    </source>
</evidence>
<dbReference type="EMBL" id="CP033012">
    <property type="protein sequence ID" value="QCI19565.1"/>
    <property type="molecule type" value="Genomic_DNA"/>
</dbReference>
<dbReference type="Pfam" id="PF01678">
    <property type="entry name" value="DAP_epimerase"/>
    <property type="match status" value="2"/>
</dbReference>
<dbReference type="AlphaFoldDB" id="A0A4D6Y560"/>
<dbReference type="GO" id="GO:0008837">
    <property type="term" value="F:diaminopimelate epimerase activity"/>
    <property type="evidence" value="ECO:0007669"/>
    <property type="project" value="UniProtKB-UniRule"/>
</dbReference>
<evidence type="ECO:0000256" key="10">
    <source>
        <dbReference type="PROSITE-ProRule" id="PRU10125"/>
    </source>
</evidence>
<feature type="site" description="Important for dimerization" evidence="9">
    <location>
        <position position="267"/>
    </location>
</feature>
<feature type="binding site" evidence="9">
    <location>
        <position position="153"/>
    </location>
    <ligand>
        <name>substrate</name>
    </ligand>
</feature>
<comment type="function">
    <text evidence="9">Catalyzes the stereoinversion of LL-2,6-diaminopimelate (L,L-DAP) to meso-diaminopimelate (meso-DAP), a precursor of L-lysine and an essential component of the bacterial peptidoglycan.</text>
</comment>
<feature type="binding site" evidence="9">
    <location>
        <position position="186"/>
    </location>
    <ligand>
        <name>substrate</name>
    </ligand>
</feature>
<comment type="pathway">
    <text evidence="1 9">Amino-acid biosynthesis; L-lysine biosynthesis via DAP pathway; DL-2,6-diaminopimelate from LL-2,6-diaminopimelate: step 1/1.</text>
</comment>
<dbReference type="NCBIfam" id="TIGR00652">
    <property type="entry name" value="DapF"/>
    <property type="match status" value="1"/>
</dbReference>
<evidence type="ECO:0000256" key="8">
    <source>
        <dbReference type="ARBA" id="ARBA00051712"/>
    </source>
</evidence>
<feature type="binding site" evidence="9">
    <location>
        <position position="39"/>
    </location>
    <ligand>
        <name>substrate</name>
    </ligand>
</feature>
<keyword evidence="6 9" id="KW-0457">Lysine biosynthesis</keyword>
<dbReference type="Proteomes" id="UP000298677">
    <property type="component" value="Chromosome"/>
</dbReference>
<dbReference type="GO" id="GO:0005829">
    <property type="term" value="C:cytosol"/>
    <property type="evidence" value="ECO:0007669"/>
    <property type="project" value="TreeGrafter"/>
</dbReference>
<reference evidence="11 12" key="1">
    <citation type="submission" date="2018-10" db="EMBL/GenBank/DDBJ databases">
        <title>Comparative functional genomics of the obligate endosymbiont Buchnera aphidicola.</title>
        <authorList>
            <person name="Chong R.A."/>
        </authorList>
    </citation>
    <scope>NUCLEOTIDE SEQUENCE [LARGE SCALE GENOMIC DNA]</scope>
    <source>
        <strain evidence="11 12">Aoe</strain>
    </source>
</reference>
<protein>
    <recommendedName>
        <fullName evidence="3 9">Diaminopimelate epimerase</fullName>
        <shortName evidence="9">DAP epimerase</shortName>
        <ecNumber evidence="3 9">5.1.1.7</ecNumber>
    </recommendedName>
    <alternativeName>
        <fullName evidence="9">PLP-independent amino acid racemase</fullName>
    </alternativeName>
</protein>
<dbReference type="PROSITE" id="PS01326">
    <property type="entry name" value="DAP_EPIMERASE"/>
    <property type="match status" value="1"/>
</dbReference>
<evidence type="ECO:0000256" key="7">
    <source>
        <dbReference type="ARBA" id="ARBA00023235"/>
    </source>
</evidence>
<name>A0A4D6Y560_9GAMM</name>
<dbReference type="GO" id="GO:0009089">
    <property type="term" value="P:lysine biosynthetic process via diaminopimelate"/>
    <property type="evidence" value="ECO:0007669"/>
    <property type="project" value="UniProtKB-UniRule"/>
</dbReference>
<comment type="similarity">
    <text evidence="2 9">Belongs to the diaminopimelate epimerase family.</text>
</comment>
<dbReference type="EC" id="5.1.1.7" evidence="3 9"/>
<keyword evidence="7 9" id="KW-0413">Isomerase</keyword>
<feature type="active site" description="Proton donor" evidence="9">
    <location>
        <position position="68"/>
    </location>
</feature>
<feature type="binding site" evidence="9">
    <location>
        <begin position="69"/>
        <end position="70"/>
    </location>
    <ligand>
        <name>substrate</name>
    </ligand>
</feature>
<dbReference type="HAMAP" id="MF_00197">
    <property type="entry name" value="DAP_epimerase"/>
    <property type="match status" value="1"/>
</dbReference>
<sequence length="275" mass="31289">MHGLGNDFMVVDNRFQNILFTVSLIKKLSHRNLGVGFDQLLLVEKVTTCNVDFLYRIFNSNGSEVEQCGNGARCLAYFLLIKNITKKKIIRLKTLTRNIEVSFLKSNLIQVNMGFPLFNTEDIPCLKKNVVENCYSVIFENTNIIFSVVSLGNPHCVIICKNIEKIDIVRIGNFLQTYSIFPKGVNVSFVEVINFYEIKLRVYERGVNKETRACGSGACASVVILISKRLLSNEKKIKVNLPGGFLYVKWKGKNNYIYMIGLATHVYDGIFFLKK</sequence>
<feature type="binding site" evidence="9">
    <location>
        <position position="6"/>
    </location>
    <ligand>
        <name>substrate</name>
    </ligand>
</feature>
<dbReference type="InterPro" id="IPR001653">
    <property type="entry name" value="DAP_epimerase_DapF"/>
</dbReference>
<evidence type="ECO:0000256" key="4">
    <source>
        <dbReference type="ARBA" id="ARBA00022490"/>
    </source>
</evidence>
<feature type="binding site" evidence="9">
    <location>
        <position position="59"/>
    </location>
    <ligand>
        <name>substrate</name>
    </ligand>
</feature>
<comment type="catalytic activity">
    <reaction evidence="8 9">
        <text>(2S,6S)-2,6-diaminopimelate = meso-2,6-diaminopimelate</text>
        <dbReference type="Rhea" id="RHEA:15393"/>
        <dbReference type="ChEBI" id="CHEBI:57609"/>
        <dbReference type="ChEBI" id="CHEBI:57791"/>
        <dbReference type="EC" id="5.1.1.7"/>
    </reaction>
</comment>
<evidence type="ECO:0000313" key="11">
    <source>
        <dbReference type="EMBL" id="QCI19565.1"/>
    </source>
</evidence>
<keyword evidence="12" id="KW-1185">Reference proteome</keyword>
<evidence type="ECO:0000256" key="3">
    <source>
        <dbReference type="ARBA" id="ARBA00013080"/>
    </source>
</evidence>
<organism evidence="11 12">
    <name type="scientific">Buchnera aphidicola</name>
    <name type="common">Anoecia oenotherae</name>
    <dbReference type="NCBI Taxonomy" id="1241833"/>
    <lineage>
        <taxon>Bacteria</taxon>
        <taxon>Pseudomonadati</taxon>
        <taxon>Pseudomonadota</taxon>
        <taxon>Gammaproteobacteria</taxon>
        <taxon>Enterobacterales</taxon>
        <taxon>Erwiniaceae</taxon>
        <taxon>Buchnera</taxon>
    </lineage>
</organism>
<feature type="binding site" evidence="9">
    <location>
        <begin position="204"/>
        <end position="205"/>
    </location>
    <ligand>
        <name>substrate</name>
    </ligand>
</feature>
<dbReference type="PANTHER" id="PTHR31689">
    <property type="entry name" value="DIAMINOPIMELATE EPIMERASE, CHLOROPLASTIC"/>
    <property type="match status" value="1"/>
</dbReference>
<comment type="subunit">
    <text evidence="9">Homodimer.</text>
</comment>
<dbReference type="FunFam" id="3.10.310.10:FF:000001">
    <property type="entry name" value="Diaminopimelate epimerase"/>
    <property type="match status" value="1"/>
</dbReference>
<dbReference type="OrthoDB" id="9805408at2"/>
<proteinExistence type="inferred from homology"/>
<dbReference type="RefSeq" id="WP_158342131.1">
    <property type="nucleotide sequence ID" value="NZ_CP033012.1"/>
</dbReference>
<gene>
    <name evidence="9" type="primary">dapF</name>
    <name evidence="11" type="ORF">D9V65_02360</name>
</gene>
<feature type="site" description="Could be important to modulate the pK values of the two catalytic cysteine residues" evidence="9">
    <location>
        <position position="204"/>
    </location>
</feature>
<dbReference type="Gene3D" id="3.10.310.10">
    <property type="entry name" value="Diaminopimelate Epimerase, Chain A, domain 1"/>
    <property type="match status" value="2"/>
</dbReference>
<feature type="active site" description="Proton acceptor" evidence="9">
    <location>
        <position position="214"/>
    </location>
</feature>
<keyword evidence="5 9" id="KW-0028">Amino-acid biosynthesis</keyword>
<evidence type="ECO:0000256" key="9">
    <source>
        <dbReference type="HAMAP-Rule" id="MF_00197"/>
    </source>
</evidence>
<evidence type="ECO:0000256" key="5">
    <source>
        <dbReference type="ARBA" id="ARBA00022605"/>
    </source>
</evidence>
<evidence type="ECO:0000256" key="6">
    <source>
        <dbReference type="ARBA" id="ARBA00023154"/>
    </source>
</evidence>
<evidence type="ECO:0000256" key="1">
    <source>
        <dbReference type="ARBA" id="ARBA00005196"/>
    </source>
</evidence>
<feature type="binding site" evidence="9">
    <location>
        <begin position="215"/>
        <end position="216"/>
    </location>
    <ligand>
        <name>substrate</name>
    </ligand>
</feature>